<dbReference type="KEGG" id="ttn:TTX_1018"/>
<name>G4RQ17_THETK</name>
<dbReference type="InterPro" id="IPR050483">
    <property type="entry name" value="CoA-transferase_III_domain"/>
</dbReference>
<evidence type="ECO:0000313" key="3">
    <source>
        <dbReference type="Proteomes" id="UP000002654"/>
    </source>
</evidence>
<dbReference type="RefSeq" id="WP_014126918.1">
    <property type="nucleotide sequence ID" value="NC_016070.1"/>
</dbReference>
<protein>
    <submittedName>
        <fullName evidence="2">Acyl-CoA transferases/carnitine dehydratase</fullName>
    </submittedName>
</protein>
<organism evidence="2 3">
    <name type="scientific">Thermoproteus tenax (strain ATCC 35583 / DSM 2078 / JCM 9277 / NBRC 100435 / Kra 1)</name>
    <dbReference type="NCBI Taxonomy" id="768679"/>
    <lineage>
        <taxon>Archaea</taxon>
        <taxon>Thermoproteota</taxon>
        <taxon>Thermoprotei</taxon>
        <taxon>Thermoproteales</taxon>
        <taxon>Thermoproteaceae</taxon>
        <taxon>Thermoproteus</taxon>
    </lineage>
</organism>
<dbReference type="eggNOG" id="arCOG02304">
    <property type="taxonomic scope" value="Archaea"/>
</dbReference>
<accession>G4RQ17</accession>
<evidence type="ECO:0000256" key="1">
    <source>
        <dbReference type="ARBA" id="ARBA00022679"/>
    </source>
</evidence>
<keyword evidence="1 2" id="KW-0808">Transferase</keyword>
<reference evidence="2 3" key="1">
    <citation type="journal article" date="2011" name="PLoS ONE">
        <title>The complete genome sequence of Thermoproteus tenax: a physiologically versatile member of the Crenarchaeota.</title>
        <authorList>
            <person name="Siebers B."/>
            <person name="Zaparty M."/>
            <person name="Raddatz G."/>
            <person name="Tjaden B."/>
            <person name="Albers S.V."/>
            <person name="Bell S.D."/>
            <person name="Blombach F."/>
            <person name="Kletzin A."/>
            <person name="Kyrpides N."/>
            <person name="Lanz C."/>
            <person name="Plagens A."/>
            <person name="Rampp M."/>
            <person name="Rosinus A."/>
            <person name="von Jan M."/>
            <person name="Makarova K.S."/>
            <person name="Klenk H.P."/>
            <person name="Schuster S.C."/>
            <person name="Hensel R."/>
        </authorList>
    </citation>
    <scope>NUCLEOTIDE SEQUENCE [LARGE SCALE GENOMIC DNA]</scope>
    <source>
        <strain evidence="3">ATCC 35583 / DSM 2078 / JCM 9277 / NBRC 100435 / Kra 1</strain>
    </source>
</reference>
<dbReference type="PATRIC" id="fig|768679.9.peg.1028"/>
<dbReference type="PANTHER" id="PTHR48207:SF3">
    <property type="entry name" value="SUCCINATE--HYDROXYMETHYLGLUTARATE COA-TRANSFERASE"/>
    <property type="match status" value="1"/>
</dbReference>
<dbReference type="EMBL" id="FN869859">
    <property type="protein sequence ID" value="CCC81663.1"/>
    <property type="molecule type" value="Genomic_DNA"/>
</dbReference>
<evidence type="ECO:0000313" key="2">
    <source>
        <dbReference type="EMBL" id="CCC81663.1"/>
    </source>
</evidence>
<dbReference type="STRING" id="768679.TTX_1018"/>
<dbReference type="GeneID" id="11261905"/>
<proteinExistence type="predicted"/>
<gene>
    <name evidence="2" type="ordered locus">TTX_1018</name>
</gene>
<dbReference type="Pfam" id="PF02515">
    <property type="entry name" value="CoA_transf_3"/>
    <property type="match status" value="1"/>
</dbReference>
<dbReference type="PaxDb" id="768679-TTX_1018"/>
<dbReference type="GO" id="GO:0008410">
    <property type="term" value="F:CoA-transferase activity"/>
    <property type="evidence" value="ECO:0007669"/>
    <property type="project" value="TreeGrafter"/>
</dbReference>
<dbReference type="Gene3D" id="3.30.1540.10">
    <property type="entry name" value="formyl-coa transferase, domain 3"/>
    <property type="match status" value="1"/>
</dbReference>
<dbReference type="InterPro" id="IPR044855">
    <property type="entry name" value="CoA-Trfase_III_dom3_sf"/>
</dbReference>
<dbReference type="AlphaFoldDB" id="G4RQ17"/>
<keyword evidence="3" id="KW-1185">Reference proteome</keyword>
<dbReference type="SUPFAM" id="SSF89796">
    <property type="entry name" value="CoA-transferase family III (CaiB/BaiF)"/>
    <property type="match status" value="1"/>
</dbReference>
<dbReference type="InterPro" id="IPR003673">
    <property type="entry name" value="CoA-Trfase_fam_III"/>
</dbReference>
<dbReference type="InterPro" id="IPR023606">
    <property type="entry name" value="CoA-Trfase_III_dom_1_sf"/>
</dbReference>
<dbReference type="OrthoDB" id="28444at2157"/>
<dbReference type="HOGENOM" id="CLU_033975_2_1_2"/>
<dbReference type="PANTHER" id="PTHR48207">
    <property type="entry name" value="SUCCINATE--HYDROXYMETHYLGLUTARATE COA-TRANSFERASE"/>
    <property type="match status" value="1"/>
</dbReference>
<dbReference type="Proteomes" id="UP000002654">
    <property type="component" value="Chromosome"/>
</dbReference>
<dbReference type="Gene3D" id="3.40.50.10540">
    <property type="entry name" value="Crotonobetainyl-coa:carnitine coa-transferase, domain 1"/>
    <property type="match status" value="1"/>
</dbReference>
<sequence length="407" mass="44772">MRPLEGVRILDFTAAMAGPFATMLLADLGAEVIKIEPPEGDHARDWGPPSYGEKYSAYFASVNRGKKSIVLDLKREEAREVVYKLVKTADAVVENFRPGVAERLGVDYKNLKRFNPQLVYCSISGFGEGPYRDLPAYDLVALAMSGLMDLTGEPERPPVKFAVPITDIAAGFYCALSVTAAVLSGIPGYIEVPLIEAAISLLTHQASYYFASGEPPRRMGSAHATIVPYQAFKAKDGYFILAVGSDHLWRKFCEAIGRPELADDPRFRTNADRVKNRDELVKILERIFAEGETHHWVRLMWQNGVAAAPVYNVSQVFSDPHIKYRGVVVEANGPYGPVRMLRSPINSASMDIGRYTAPPALGEHTCEILKELGYTDEQIRDLLKSGVARSSSNSCSISRERSAPAGI</sequence>